<sequence>MMQYLGGGIGHFKQFTGETPASNIADEVNGDEVEQTRLNGVEVNEHDDTTSDIGHDEEEYVGPQGSEADKDSLEDTFDISATASVDYETDKNIQDTISREFADKTLLCIAHRLKTIIGYDRICVLDAGQIAEFDTPMALYKRTDGIFRSMCERSSITAEDISNASSRKSLD</sequence>
<dbReference type="OrthoDB" id="6500128at2759"/>
<gene>
    <name evidence="6" type="ORF">RSOL_433060</name>
</gene>
<dbReference type="GO" id="GO:0005524">
    <property type="term" value="F:ATP binding"/>
    <property type="evidence" value="ECO:0007669"/>
    <property type="project" value="UniProtKB-KW"/>
</dbReference>
<evidence type="ECO:0000256" key="2">
    <source>
        <dbReference type="ARBA" id="ARBA00009726"/>
    </source>
</evidence>
<dbReference type="Proteomes" id="UP000030108">
    <property type="component" value="Unassembled WGS sequence"/>
</dbReference>
<evidence type="ECO:0000256" key="4">
    <source>
        <dbReference type="ARBA" id="ARBA00022840"/>
    </source>
</evidence>
<accession>X8JJU9</accession>
<dbReference type="AlphaFoldDB" id="X8JJU9"/>
<dbReference type="GO" id="GO:0016020">
    <property type="term" value="C:membrane"/>
    <property type="evidence" value="ECO:0007669"/>
    <property type="project" value="UniProtKB-SubCell"/>
</dbReference>
<evidence type="ECO:0000313" key="7">
    <source>
        <dbReference type="Proteomes" id="UP000030108"/>
    </source>
</evidence>
<comment type="similarity">
    <text evidence="2">Belongs to the ABC transporter superfamily. ABCC family. Conjugate transporter (TC 3.A.1.208) subfamily.</text>
</comment>
<dbReference type="PANTHER" id="PTHR24223:SF456">
    <property type="entry name" value="MULTIDRUG RESISTANCE-ASSOCIATED PROTEIN LETHAL(2)03659"/>
    <property type="match status" value="1"/>
</dbReference>
<protein>
    <submittedName>
        <fullName evidence="6">ABC transporter, putative</fullName>
    </submittedName>
</protein>
<evidence type="ECO:0000313" key="6">
    <source>
        <dbReference type="EMBL" id="EUC63959.1"/>
    </source>
</evidence>
<organism evidence="6 7">
    <name type="scientific">Rhizoctonia solani AG-3 Rhs1AP</name>
    <dbReference type="NCBI Taxonomy" id="1086054"/>
    <lineage>
        <taxon>Eukaryota</taxon>
        <taxon>Fungi</taxon>
        <taxon>Dikarya</taxon>
        <taxon>Basidiomycota</taxon>
        <taxon>Agaricomycotina</taxon>
        <taxon>Agaricomycetes</taxon>
        <taxon>Cantharellales</taxon>
        <taxon>Ceratobasidiaceae</taxon>
        <taxon>Rhizoctonia</taxon>
    </lineage>
</organism>
<name>X8JJU9_9AGAM</name>
<proteinExistence type="inferred from homology"/>
<dbReference type="InterPro" id="IPR050173">
    <property type="entry name" value="ABC_transporter_C-like"/>
</dbReference>
<dbReference type="GO" id="GO:0042626">
    <property type="term" value="F:ATPase-coupled transmembrane transporter activity"/>
    <property type="evidence" value="ECO:0007669"/>
    <property type="project" value="TreeGrafter"/>
</dbReference>
<comment type="caution">
    <text evidence="6">The sequence shown here is derived from an EMBL/GenBank/DDBJ whole genome shotgun (WGS) entry which is preliminary data.</text>
</comment>
<evidence type="ECO:0000256" key="3">
    <source>
        <dbReference type="ARBA" id="ARBA00022741"/>
    </source>
</evidence>
<evidence type="ECO:0000256" key="1">
    <source>
        <dbReference type="ARBA" id="ARBA00004141"/>
    </source>
</evidence>
<dbReference type="Gene3D" id="3.40.50.300">
    <property type="entry name" value="P-loop containing nucleotide triphosphate hydrolases"/>
    <property type="match status" value="1"/>
</dbReference>
<evidence type="ECO:0000256" key="5">
    <source>
        <dbReference type="SAM" id="MobiDB-lite"/>
    </source>
</evidence>
<dbReference type="EMBL" id="JATN01000314">
    <property type="protein sequence ID" value="EUC63959.1"/>
    <property type="molecule type" value="Genomic_DNA"/>
</dbReference>
<keyword evidence="3" id="KW-0547">Nucleotide-binding</keyword>
<feature type="non-terminal residue" evidence="6">
    <location>
        <position position="171"/>
    </location>
</feature>
<keyword evidence="4" id="KW-0067">ATP-binding</keyword>
<feature type="region of interest" description="Disordered" evidence="5">
    <location>
        <begin position="45"/>
        <end position="71"/>
    </location>
</feature>
<dbReference type="PANTHER" id="PTHR24223">
    <property type="entry name" value="ATP-BINDING CASSETTE SUB-FAMILY C"/>
    <property type="match status" value="1"/>
</dbReference>
<reference evidence="7" key="1">
    <citation type="journal article" date="2014" name="Genome Announc.">
        <title>Draft genome sequence of the plant-pathogenic soil fungus Rhizoctonia solani anastomosis group 3 strain Rhs1AP.</title>
        <authorList>
            <person name="Cubeta M.A."/>
            <person name="Thomas E."/>
            <person name="Dean R.A."/>
            <person name="Jabaji S."/>
            <person name="Neate S.M."/>
            <person name="Tavantzis S."/>
            <person name="Toda T."/>
            <person name="Vilgalys R."/>
            <person name="Bharathan N."/>
            <person name="Fedorova-Abrams N."/>
            <person name="Pakala S.B."/>
            <person name="Pakala S.M."/>
            <person name="Zafar N."/>
            <person name="Joardar V."/>
            <person name="Losada L."/>
            <person name="Nierman W.C."/>
        </authorList>
    </citation>
    <scope>NUCLEOTIDE SEQUENCE [LARGE SCALE GENOMIC DNA]</scope>
    <source>
        <strain evidence="7">AG-3</strain>
    </source>
</reference>
<dbReference type="InterPro" id="IPR027417">
    <property type="entry name" value="P-loop_NTPase"/>
</dbReference>
<dbReference type="SUPFAM" id="SSF52540">
    <property type="entry name" value="P-loop containing nucleoside triphosphate hydrolases"/>
    <property type="match status" value="1"/>
</dbReference>
<comment type="subcellular location">
    <subcellularLocation>
        <location evidence="1">Membrane</location>
        <topology evidence="1">Multi-pass membrane protein</topology>
    </subcellularLocation>
</comment>